<gene>
    <name evidence="1" type="ORF">SSYIS1_01730</name>
</gene>
<organism evidence="1 2">
    <name type="scientific">Serratia symbiotica</name>
    <dbReference type="NCBI Taxonomy" id="138074"/>
    <lineage>
        <taxon>Bacteria</taxon>
        <taxon>Pseudomonadati</taxon>
        <taxon>Pseudomonadota</taxon>
        <taxon>Gammaproteobacteria</taxon>
        <taxon>Enterobacterales</taxon>
        <taxon>Yersiniaceae</taxon>
        <taxon>Serratia</taxon>
    </lineage>
</organism>
<sequence length="52" mass="6266">MSIKPPESQQHYWYLVQKQFSEKNSFSKARWKWILMVRRALLNKSDPGRASL</sequence>
<protein>
    <submittedName>
        <fullName evidence="1">Uncharacterized protein</fullName>
    </submittedName>
</protein>
<dbReference type="Proteomes" id="UP000324392">
    <property type="component" value="Chromosome"/>
</dbReference>
<evidence type="ECO:0000313" key="2">
    <source>
        <dbReference type="Proteomes" id="UP000324392"/>
    </source>
</evidence>
<reference evidence="1 2" key="1">
    <citation type="submission" date="2019-03" db="EMBL/GenBank/DDBJ databases">
        <title>The genome sequence of Candidatus Serratia symbiotica strain IS.</title>
        <authorList>
            <person name="Nikoh N."/>
            <person name="Koga R."/>
            <person name="Oshima K."/>
            <person name="Hattori M."/>
            <person name="Fukatsu T."/>
        </authorList>
    </citation>
    <scope>NUCLEOTIDE SEQUENCE [LARGE SCALE GENOMIC DNA]</scope>
    <source>
        <strain evidence="1 2">IS</strain>
    </source>
</reference>
<dbReference type="AlphaFoldDB" id="A0A455VDA0"/>
<proteinExistence type="predicted"/>
<dbReference type="EMBL" id="AP019531">
    <property type="protein sequence ID" value="BBI91129.1"/>
    <property type="molecule type" value="Genomic_DNA"/>
</dbReference>
<name>A0A455VDA0_9GAMM</name>
<accession>A0A455VDA0</accession>
<evidence type="ECO:0000313" key="1">
    <source>
        <dbReference type="EMBL" id="BBI91129.1"/>
    </source>
</evidence>